<dbReference type="Proteomes" id="UP001054945">
    <property type="component" value="Unassembled WGS sequence"/>
</dbReference>
<dbReference type="AlphaFoldDB" id="A0AAV4WW24"/>
<gene>
    <name evidence="1" type="ORF">CEXT_578661</name>
</gene>
<evidence type="ECO:0000313" key="2">
    <source>
        <dbReference type="Proteomes" id="UP001054945"/>
    </source>
</evidence>
<accession>A0AAV4WW24</accession>
<evidence type="ECO:0000313" key="1">
    <source>
        <dbReference type="EMBL" id="GIY86483.1"/>
    </source>
</evidence>
<reference evidence="1 2" key="1">
    <citation type="submission" date="2021-06" db="EMBL/GenBank/DDBJ databases">
        <title>Caerostris extrusa draft genome.</title>
        <authorList>
            <person name="Kono N."/>
            <person name="Arakawa K."/>
        </authorList>
    </citation>
    <scope>NUCLEOTIDE SEQUENCE [LARGE SCALE GENOMIC DNA]</scope>
</reference>
<proteinExistence type="predicted"/>
<protein>
    <submittedName>
        <fullName evidence="1">Uncharacterized protein</fullName>
    </submittedName>
</protein>
<organism evidence="1 2">
    <name type="scientific">Caerostris extrusa</name>
    <name type="common">Bark spider</name>
    <name type="synonym">Caerostris bankana</name>
    <dbReference type="NCBI Taxonomy" id="172846"/>
    <lineage>
        <taxon>Eukaryota</taxon>
        <taxon>Metazoa</taxon>
        <taxon>Ecdysozoa</taxon>
        <taxon>Arthropoda</taxon>
        <taxon>Chelicerata</taxon>
        <taxon>Arachnida</taxon>
        <taxon>Araneae</taxon>
        <taxon>Araneomorphae</taxon>
        <taxon>Entelegynae</taxon>
        <taxon>Araneoidea</taxon>
        <taxon>Araneidae</taxon>
        <taxon>Caerostris</taxon>
    </lineage>
</organism>
<comment type="caution">
    <text evidence="1">The sequence shown here is derived from an EMBL/GenBank/DDBJ whole genome shotgun (WGS) entry which is preliminary data.</text>
</comment>
<sequence>MKRQKKEYTLSKRYSPPVNGTRHASLMALHPPFHQDTFSDPFQAAYLSQQPPLNSIFHVTGSLSTFFGETRGGIFSSAVRFFHHGSIRVGKEMVLQNTGRVSAYLTGFSEDRFKDFRHSLGCKNPKWHEREI</sequence>
<name>A0AAV4WW24_CAEEX</name>
<keyword evidence="2" id="KW-1185">Reference proteome</keyword>
<dbReference type="EMBL" id="BPLR01016803">
    <property type="protein sequence ID" value="GIY86483.1"/>
    <property type="molecule type" value="Genomic_DNA"/>
</dbReference>